<organism evidence="1 2">
    <name type="scientific">Miscanthus lutarioriparius</name>
    <dbReference type="NCBI Taxonomy" id="422564"/>
    <lineage>
        <taxon>Eukaryota</taxon>
        <taxon>Viridiplantae</taxon>
        <taxon>Streptophyta</taxon>
        <taxon>Embryophyta</taxon>
        <taxon>Tracheophyta</taxon>
        <taxon>Spermatophyta</taxon>
        <taxon>Magnoliopsida</taxon>
        <taxon>Liliopsida</taxon>
        <taxon>Poales</taxon>
        <taxon>Poaceae</taxon>
        <taxon>PACMAD clade</taxon>
        <taxon>Panicoideae</taxon>
        <taxon>Andropogonodae</taxon>
        <taxon>Andropogoneae</taxon>
        <taxon>Saccharinae</taxon>
        <taxon>Miscanthus</taxon>
    </lineage>
</organism>
<accession>A0A811SMF6</accession>
<gene>
    <name evidence="1" type="ORF">NCGR_LOCUS67021</name>
</gene>
<name>A0A811SMF6_9POAL</name>
<evidence type="ECO:0000313" key="1">
    <source>
        <dbReference type="EMBL" id="CAD6342923.1"/>
    </source>
</evidence>
<dbReference type="EMBL" id="CAJGYO010000633">
    <property type="protein sequence ID" value="CAD6342923.1"/>
    <property type="molecule type" value="Genomic_DNA"/>
</dbReference>
<sequence length="119" mass="13837">MTSLIMVTDSGQQPHPRNMDDSKDAELLRILGYARMHQKQINSRWYQEDAVLERILKTSAINSMFPGIDLAMLKQRIQEFEKMVIDYYAPVVLEYHLQCWRVIFVGTCSVGGQWRTVSV</sequence>
<comment type="caution">
    <text evidence="1">The sequence shown here is derived from an EMBL/GenBank/DDBJ whole genome shotgun (WGS) entry which is preliminary data.</text>
</comment>
<evidence type="ECO:0000313" key="2">
    <source>
        <dbReference type="Proteomes" id="UP000604825"/>
    </source>
</evidence>
<dbReference type="Proteomes" id="UP000604825">
    <property type="component" value="Unassembled WGS sequence"/>
</dbReference>
<dbReference type="AlphaFoldDB" id="A0A811SMF6"/>
<protein>
    <submittedName>
        <fullName evidence="1">Uncharacterized protein</fullName>
    </submittedName>
</protein>
<proteinExistence type="predicted"/>
<reference evidence="1" key="1">
    <citation type="submission" date="2020-10" db="EMBL/GenBank/DDBJ databases">
        <authorList>
            <person name="Han B."/>
            <person name="Lu T."/>
            <person name="Zhao Q."/>
            <person name="Huang X."/>
            <person name="Zhao Y."/>
        </authorList>
    </citation>
    <scope>NUCLEOTIDE SEQUENCE</scope>
</reference>
<keyword evidence="2" id="KW-1185">Reference proteome</keyword>